<evidence type="ECO:0000313" key="2">
    <source>
        <dbReference type="Proteomes" id="UP001055114"/>
    </source>
</evidence>
<gene>
    <name evidence="1" type="ORF">CE91St3_31660</name>
</gene>
<sequence length="347" mass="39466">MQQVLAKMVDTVAALLETFFGSQNNLSVQGLGAGGLGVPAEILRRMLVSPETERAMMEILPQGRDRELRQKIKIDGKGMYQPNESDFRGWRNEINLKMDRTLNEMGLDKNAARLFKQRTANMAYQIDRLCRKYTDPIERNQKVSALIDREINMAVQLTQKEEVIWIQDKDSTKQELGNITGGIKEKTAFFNGFTSSQAIPVWVPDMAVDRLHEAGPEMERMHQLQMATLEKAEMRATDKLSLQSIEEGVKKGVFTADDLLRKSVDMYASGDNIMLARLGLITKYEEYKSSLLLENTTRADRIWNDMKHDVQEYIQKTQGTNGQILGQELVHTERIGNQMSMGFGLKL</sequence>
<dbReference type="Proteomes" id="UP001055114">
    <property type="component" value="Unassembled WGS sequence"/>
</dbReference>
<reference evidence="1" key="1">
    <citation type="submission" date="2022-01" db="EMBL/GenBank/DDBJ databases">
        <title>Novel bile acid biosynthetic pathways are enriched in the microbiome of centenarians.</title>
        <authorList>
            <person name="Sato Y."/>
            <person name="Atarashi K."/>
            <person name="Plichta R.D."/>
            <person name="Arai Y."/>
            <person name="Sasajima S."/>
            <person name="Kearney M.S."/>
            <person name="Suda W."/>
            <person name="Takeshita K."/>
            <person name="Sasaki T."/>
            <person name="Okamoto S."/>
            <person name="Skelly N.A."/>
            <person name="Okamura Y."/>
            <person name="Vlamakis H."/>
            <person name="Li Y."/>
            <person name="Tanoue T."/>
            <person name="Takei H."/>
            <person name="Nittono H."/>
            <person name="Narushima S."/>
            <person name="Irie J."/>
            <person name="Itoh H."/>
            <person name="Moriya K."/>
            <person name="Sugiura Y."/>
            <person name="Suematsu M."/>
            <person name="Moritoki N."/>
            <person name="Shibata S."/>
            <person name="Littman R.D."/>
            <person name="Fischbach A.M."/>
            <person name="Uwamino Y."/>
            <person name="Inoue T."/>
            <person name="Honda A."/>
            <person name="Hattori M."/>
            <person name="Murai T."/>
            <person name="Xavier J.R."/>
            <person name="Hirose N."/>
            <person name="Honda K."/>
        </authorList>
    </citation>
    <scope>NUCLEOTIDE SEQUENCE</scope>
    <source>
        <strain evidence="1">CE91-St3</strain>
    </source>
</reference>
<organism evidence="1 2">
    <name type="scientific">Parabacteroides merdae</name>
    <dbReference type="NCBI Taxonomy" id="46503"/>
    <lineage>
        <taxon>Bacteria</taxon>
        <taxon>Pseudomonadati</taxon>
        <taxon>Bacteroidota</taxon>
        <taxon>Bacteroidia</taxon>
        <taxon>Bacteroidales</taxon>
        <taxon>Tannerellaceae</taxon>
        <taxon>Parabacteroides</taxon>
    </lineage>
</organism>
<accession>A0AA37K8K3</accession>
<protein>
    <submittedName>
        <fullName evidence="1">Uncharacterized protein</fullName>
    </submittedName>
</protein>
<dbReference type="RefSeq" id="WP_075965530.1">
    <property type="nucleotide sequence ID" value="NZ_BQNZ01000003.1"/>
</dbReference>
<evidence type="ECO:0000313" key="1">
    <source>
        <dbReference type="EMBL" id="GKH73303.1"/>
    </source>
</evidence>
<proteinExistence type="predicted"/>
<name>A0AA37K8K3_9BACT</name>
<dbReference type="AlphaFoldDB" id="A0AA37K8K3"/>
<dbReference type="EMBL" id="BQNZ01000003">
    <property type="protein sequence ID" value="GKH73303.1"/>
    <property type="molecule type" value="Genomic_DNA"/>
</dbReference>
<comment type="caution">
    <text evidence="1">The sequence shown here is derived from an EMBL/GenBank/DDBJ whole genome shotgun (WGS) entry which is preliminary data.</text>
</comment>